<protein>
    <submittedName>
        <fullName evidence="1">Uncharacterized protein</fullName>
    </submittedName>
</protein>
<comment type="caution">
    <text evidence="1">The sequence shown here is derived from an EMBL/GenBank/DDBJ whole genome shotgun (WGS) entry which is preliminary data.</text>
</comment>
<accession>A0ACC3SLL1</accession>
<organism evidence="1 2">
    <name type="scientific">Zalaria obscura</name>
    <dbReference type="NCBI Taxonomy" id="2024903"/>
    <lineage>
        <taxon>Eukaryota</taxon>
        <taxon>Fungi</taxon>
        <taxon>Dikarya</taxon>
        <taxon>Ascomycota</taxon>
        <taxon>Pezizomycotina</taxon>
        <taxon>Dothideomycetes</taxon>
        <taxon>Dothideomycetidae</taxon>
        <taxon>Dothideales</taxon>
        <taxon>Zalariaceae</taxon>
        <taxon>Zalaria</taxon>
    </lineage>
</organism>
<name>A0ACC3SLL1_9PEZI</name>
<gene>
    <name evidence="1" type="ORF">M8818_002884</name>
</gene>
<keyword evidence="2" id="KW-1185">Reference proteome</keyword>
<reference evidence="1" key="1">
    <citation type="submission" date="2024-02" db="EMBL/GenBank/DDBJ databases">
        <title>Metagenome Assembled Genome of Zalaria obscura JY119.</title>
        <authorList>
            <person name="Vighnesh L."/>
            <person name="Jagadeeshwari U."/>
            <person name="Venkata Ramana C."/>
            <person name="Sasikala C."/>
        </authorList>
    </citation>
    <scope>NUCLEOTIDE SEQUENCE</scope>
    <source>
        <strain evidence="1">JY119</strain>
    </source>
</reference>
<proteinExistence type="predicted"/>
<dbReference type="Proteomes" id="UP001320706">
    <property type="component" value="Unassembled WGS sequence"/>
</dbReference>
<sequence>MGRPDSPTKKHRFPFHSNKWRQNDKGWFMETISIVASPRTRITNSVATQAQSEHEPDPEGDRLMPMPSAQDPQPYKSAQIKAFEHYRLKAKQLSVPSQAVHANPEVVNEQTAVTRMHSVGAGPRKFAQASRALRECSGNNSPVEQAKDDQKLTVLQCPKPEAPLQVPIGAVLNDPFQSPPGLNANFAPFKSPRTPANRDTNNMMTAMHTMPGGFEVSTTTSTTSTTTITRKPVGSTSRTGRRPSDASLAATATSAEEKEVCASSPSSSPDSSPDPNLPPSRPRSDSFSRGQDVRQLPRMRLAHPGTAGTVPFEDVYVPAPGPDFKGRRVFTLPDDADSPPARLPYPRHSLYQMPQSHGSMALEQQQQQQQQQRPRRHSMSLGPEAHILTTLALLLSVPIRWTKALVCHSSRFGVVAALDVVNRPTASPQEKVDAIKALVVAAARAGVLLMAVMVVWRVGAAVRELVEIVLFPLNVVVAVLKWVMGVS</sequence>
<dbReference type="EMBL" id="JAMKPW020000011">
    <property type="protein sequence ID" value="KAK8213582.1"/>
    <property type="molecule type" value="Genomic_DNA"/>
</dbReference>
<evidence type="ECO:0000313" key="2">
    <source>
        <dbReference type="Proteomes" id="UP001320706"/>
    </source>
</evidence>
<evidence type="ECO:0000313" key="1">
    <source>
        <dbReference type="EMBL" id="KAK8213582.1"/>
    </source>
</evidence>